<dbReference type="Proteomes" id="UP001228581">
    <property type="component" value="Unassembled WGS sequence"/>
</dbReference>
<reference evidence="1 3" key="1">
    <citation type="submission" date="2023-05" db="EMBL/GenBank/DDBJ databases">
        <authorList>
            <person name="Zhang X."/>
        </authorList>
    </citation>
    <scope>NUCLEOTIDE SEQUENCE</scope>
    <source>
        <strain evidence="2 3">DM2B3-1</strain>
        <strain evidence="1">YF14B1</strain>
    </source>
</reference>
<dbReference type="EMBL" id="JASJOS010000005">
    <property type="protein sequence ID" value="MDJ1481373.1"/>
    <property type="molecule type" value="Genomic_DNA"/>
</dbReference>
<organism evidence="1 4">
    <name type="scientific">Xanthocytophaga flava</name>
    <dbReference type="NCBI Taxonomy" id="3048013"/>
    <lineage>
        <taxon>Bacteria</taxon>
        <taxon>Pseudomonadati</taxon>
        <taxon>Bacteroidota</taxon>
        <taxon>Cytophagia</taxon>
        <taxon>Cytophagales</taxon>
        <taxon>Rhodocytophagaceae</taxon>
        <taxon>Xanthocytophaga</taxon>
    </lineage>
</organism>
<keyword evidence="3" id="KW-1185">Reference proteome</keyword>
<accession>A0AAE3QRJ7</accession>
<dbReference type="Proteomes" id="UP001241110">
    <property type="component" value="Unassembled WGS sequence"/>
</dbReference>
<gene>
    <name evidence="1" type="ORF">QNI16_12820</name>
    <name evidence="2" type="ORF">QNI19_00335</name>
</gene>
<dbReference type="EMBL" id="JASJOT010000001">
    <property type="protein sequence ID" value="MDJ1491351.1"/>
    <property type="molecule type" value="Genomic_DNA"/>
</dbReference>
<sequence>MDTSLLQAPYYFFGSANSLDRDVLLECEHIPDKQTSQGWINAYRQHHQVSWNINLITIQDGVIVNTIPSKSTIDGLNNALFDTYGLHTQEYPLPVTRKVKRHLLLNIYRCIRTVLTFCTRTHYRSAIRPTLNGIHPFHHKLDSLELLDFTTLTSFDAKYTNDIDIWKTIPFYIGQTLALLNEVEIYTKDALVGSFPQFANFIYRQPLTLGDIAYLQQTKKQLATILRTLPFENPESGILIMGNEKIDMSLEVAL</sequence>
<name>A0AAE3QRJ7_9BACT</name>
<evidence type="ECO:0000313" key="2">
    <source>
        <dbReference type="EMBL" id="MDJ1491351.1"/>
    </source>
</evidence>
<evidence type="ECO:0000313" key="3">
    <source>
        <dbReference type="Proteomes" id="UP001228581"/>
    </source>
</evidence>
<evidence type="ECO:0000313" key="1">
    <source>
        <dbReference type="EMBL" id="MDJ1481373.1"/>
    </source>
</evidence>
<dbReference type="AlphaFoldDB" id="A0AAE3QRJ7"/>
<evidence type="ECO:0000313" key="4">
    <source>
        <dbReference type="Proteomes" id="UP001241110"/>
    </source>
</evidence>
<proteinExistence type="predicted"/>
<protein>
    <submittedName>
        <fullName evidence="1">Uncharacterized protein</fullName>
    </submittedName>
</protein>
<dbReference type="RefSeq" id="WP_313979053.1">
    <property type="nucleotide sequence ID" value="NZ_JASJOS010000005.1"/>
</dbReference>
<comment type="caution">
    <text evidence="1">The sequence shown here is derived from an EMBL/GenBank/DDBJ whole genome shotgun (WGS) entry which is preliminary data.</text>
</comment>